<dbReference type="InterPro" id="IPR000719">
    <property type="entry name" value="Prot_kinase_dom"/>
</dbReference>
<evidence type="ECO:0000256" key="8">
    <source>
        <dbReference type="ARBA" id="ARBA00048679"/>
    </source>
</evidence>
<proteinExistence type="predicted"/>
<evidence type="ECO:0000259" key="10">
    <source>
        <dbReference type="PROSITE" id="PS50011"/>
    </source>
</evidence>
<keyword evidence="4" id="KW-0547">Nucleotide-binding</keyword>
<comment type="catalytic activity">
    <reaction evidence="8">
        <text>L-seryl-[protein] + ATP = O-phospho-L-seryl-[protein] + ADP + H(+)</text>
        <dbReference type="Rhea" id="RHEA:17989"/>
        <dbReference type="Rhea" id="RHEA-COMP:9863"/>
        <dbReference type="Rhea" id="RHEA-COMP:11604"/>
        <dbReference type="ChEBI" id="CHEBI:15378"/>
        <dbReference type="ChEBI" id="CHEBI:29999"/>
        <dbReference type="ChEBI" id="CHEBI:30616"/>
        <dbReference type="ChEBI" id="CHEBI:83421"/>
        <dbReference type="ChEBI" id="CHEBI:456216"/>
        <dbReference type="EC" id="2.7.11.1"/>
    </reaction>
</comment>
<name>A0A4D9CSW9_9STRA</name>
<dbReference type="OrthoDB" id="541276at2759"/>
<dbReference type="Proteomes" id="UP000355283">
    <property type="component" value="Unassembled WGS sequence"/>
</dbReference>
<evidence type="ECO:0000313" key="11">
    <source>
        <dbReference type="EMBL" id="TFJ82270.1"/>
    </source>
</evidence>
<dbReference type="PANTHER" id="PTHR43895:SF32">
    <property type="entry name" value="SERINE_THREONINE-PROTEIN KINASE CHK1"/>
    <property type="match status" value="1"/>
</dbReference>
<evidence type="ECO:0000256" key="4">
    <source>
        <dbReference type="ARBA" id="ARBA00022741"/>
    </source>
</evidence>
<comment type="catalytic activity">
    <reaction evidence="7">
        <text>L-threonyl-[protein] + ATP = O-phospho-L-threonyl-[protein] + ADP + H(+)</text>
        <dbReference type="Rhea" id="RHEA:46608"/>
        <dbReference type="Rhea" id="RHEA-COMP:11060"/>
        <dbReference type="Rhea" id="RHEA-COMP:11605"/>
        <dbReference type="ChEBI" id="CHEBI:15378"/>
        <dbReference type="ChEBI" id="CHEBI:30013"/>
        <dbReference type="ChEBI" id="CHEBI:30616"/>
        <dbReference type="ChEBI" id="CHEBI:61977"/>
        <dbReference type="ChEBI" id="CHEBI:456216"/>
        <dbReference type="EC" id="2.7.11.1"/>
    </reaction>
</comment>
<feature type="compositionally biased region" description="Basic and acidic residues" evidence="9">
    <location>
        <begin position="1"/>
        <end position="12"/>
    </location>
</feature>
<dbReference type="Gene3D" id="1.10.510.10">
    <property type="entry name" value="Transferase(Phosphotransferase) domain 1"/>
    <property type="match status" value="1"/>
</dbReference>
<evidence type="ECO:0000256" key="3">
    <source>
        <dbReference type="ARBA" id="ARBA00022679"/>
    </source>
</evidence>
<feature type="domain" description="Protein kinase" evidence="10">
    <location>
        <begin position="204"/>
        <end position="497"/>
    </location>
</feature>
<gene>
    <name evidence="11" type="ORF">NSK_006390</name>
</gene>
<comment type="caution">
    <text evidence="11">The sequence shown here is derived from an EMBL/GenBank/DDBJ whole genome shotgun (WGS) entry which is preliminary data.</text>
</comment>
<dbReference type="InterPro" id="IPR011009">
    <property type="entry name" value="Kinase-like_dom_sf"/>
</dbReference>
<dbReference type="Pfam" id="PF00069">
    <property type="entry name" value="Pkinase"/>
    <property type="match status" value="1"/>
</dbReference>
<keyword evidence="6" id="KW-0067">ATP-binding</keyword>
<evidence type="ECO:0000256" key="6">
    <source>
        <dbReference type="ARBA" id="ARBA00022840"/>
    </source>
</evidence>
<reference evidence="11 12" key="1">
    <citation type="submission" date="2019-01" db="EMBL/GenBank/DDBJ databases">
        <title>Nuclear Genome Assembly of the Microalgal Biofuel strain Nannochloropsis salina CCMP1776.</title>
        <authorList>
            <person name="Hovde B."/>
        </authorList>
    </citation>
    <scope>NUCLEOTIDE SEQUENCE [LARGE SCALE GENOMIC DNA]</scope>
    <source>
        <strain evidence="11 12">CCMP1776</strain>
    </source>
</reference>
<dbReference type="EC" id="2.7.11.1" evidence="1"/>
<evidence type="ECO:0000256" key="5">
    <source>
        <dbReference type="ARBA" id="ARBA00022777"/>
    </source>
</evidence>
<feature type="region of interest" description="Disordered" evidence="9">
    <location>
        <begin position="1"/>
        <end position="51"/>
    </location>
</feature>
<keyword evidence="2" id="KW-0723">Serine/threonine-protein kinase</keyword>
<accession>A0A4D9CSW9</accession>
<dbReference type="GO" id="GO:0007165">
    <property type="term" value="P:signal transduction"/>
    <property type="evidence" value="ECO:0007669"/>
    <property type="project" value="TreeGrafter"/>
</dbReference>
<dbReference type="AlphaFoldDB" id="A0A4D9CSW9"/>
<keyword evidence="5" id="KW-0418">Kinase</keyword>
<dbReference type="EMBL" id="SDOX01000118">
    <property type="protein sequence ID" value="TFJ82270.1"/>
    <property type="molecule type" value="Genomic_DNA"/>
</dbReference>
<dbReference type="PROSITE" id="PS00109">
    <property type="entry name" value="PROTEIN_KINASE_TYR"/>
    <property type="match status" value="1"/>
</dbReference>
<organism evidence="11 12">
    <name type="scientific">Nannochloropsis salina CCMP1776</name>
    <dbReference type="NCBI Taxonomy" id="1027361"/>
    <lineage>
        <taxon>Eukaryota</taxon>
        <taxon>Sar</taxon>
        <taxon>Stramenopiles</taxon>
        <taxon>Ochrophyta</taxon>
        <taxon>Eustigmatophyceae</taxon>
        <taxon>Eustigmatales</taxon>
        <taxon>Monodopsidaceae</taxon>
        <taxon>Microchloropsis</taxon>
        <taxon>Microchloropsis salina</taxon>
    </lineage>
</organism>
<keyword evidence="3" id="KW-0808">Transferase</keyword>
<sequence length="499" mass="54078">MPGQDCGREGRTDGGVGWGLPTWTEGGGESWGLSACGRTGGMGRGSPRSNRARLARVRLPSKTWRAIHGGGGEISWDILSWVRVAYSSTQGLGAAGEAQSRRGLPGARGCDATCRDAFSFSGDMASSAPGAGGGGTRRGDTRPAVVVDPEPFPAPRIAPGVVRDCQVLEGPARPPARWRAFGGRSQESVRWLRCLVSAETGRAYCFTRTLRECIFGVVRHGVTLEKDAGAGGVYRLCPSQPVAIKCVSKQKIEEGRGRLRENPIDELAALQMVGAGGGHQHVQRLLECLEDDEAIYAVSPFYQGGELFAVIEARGGGLPEARARTLFSQILSGLAFMHDRRLCHRDMSLENILVDGQDGVIIDMGMCLRVPLLPALPPSHPDDPETPRVLLRKQGQCGKITYMDPVVLEDKDFDGFAVDMWACGVILFILLAGVPPLELPALTDPRYRMIQAGKLGELMDVWQMRISREAKHLLESLLKAVPEERAKMEEVIRHPWLTG</sequence>
<dbReference type="GO" id="GO:0005524">
    <property type="term" value="F:ATP binding"/>
    <property type="evidence" value="ECO:0007669"/>
    <property type="project" value="UniProtKB-KW"/>
</dbReference>
<dbReference type="GO" id="GO:0004674">
    <property type="term" value="F:protein serine/threonine kinase activity"/>
    <property type="evidence" value="ECO:0007669"/>
    <property type="project" value="UniProtKB-KW"/>
</dbReference>
<dbReference type="InterPro" id="IPR008266">
    <property type="entry name" value="Tyr_kinase_AS"/>
</dbReference>
<dbReference type="PANTHER" id="PTHR43895">
    <property type="entry name" value="CALCIUM/CALMODULIN-DEPENDENT PROTEIN KINASE KINASE-RELATED"/>
    <property type="match status" value="1"/>
</dbReference>
<dbReference type="PROSITE" id="PS50011">
    <property type="entry name" value="PROTEIN_KINASE_DOM"/>
    <property type="match status" value="1"/>
</dbReference>
<dbReference type="SUPFAM" id="SSF56112">
    <property type="entry name" value="Protein kinase-like (PK-like)"/>
    <property type="match status" value="1"/>
</dbReference>
<keyword evidence="12" id="KW-1185">Reference proteome</keyword>
<protein>
    <recommendedName>
        <fullName evidence="1">non-specific serine/threonine protein kinase</fullName>
        <ecNumber evidence="1">2.7.11.1</ecNumber>
    </recommendedName>
</protein>
<evidence type="ECO:0000256" key="1">
    <source>
        <dbReference type="ARBA" id="ARBA00012513"/>
    </source>
</evidence>
<evidence type="ECO:0000256" key="2">
    <source>
        <dbReference type="ARBA" id="ARBA00022527"/>
    </source>
</evidence>
<evidence type="ECO:0000313" key="12">
    <source>
        <dbReference type="Proteomes" id="UP000355283"/>
    </source>
</evidence>
<evidence type="ECO:0000256" key="9">
    <source>
        <dbReference type="SAM" id="MobiDB-lite"/>
    </source>
</evidence>
<evidence type="ECO:0000256" key="7">
    <source>
        <dbReference type="ARBA" id="ARBA00047899"/>
    </source>
</evidence>